<organism evidence="3 4">
    <name type="scientific">Trinickia caryophylli</name>
    <name type="common">Paraburkholderia caryophylli</name>
    <dbReference type="NCBI Taxonomy" id="28094"/>
    <lineage>
        <taxon>Bacteria</taxon>
        <taxon>Pseudomonadati</taxon>
        <taxon>Pseudomonadota</taxon>
        <taxon>Betaproteobacteria</taxon>
        <taxon>Burkholderiales</taxon>
        <taxon>Burkholderiaceae</taxon>
        <taxon>Trinickia</taxon>
    </lineage>
</organism>
<name>A0A1X7G986_TRICW</name>
<dbReference type="RefSeq" id="WP_085229529.1">
    <property type="nucleotide sequence ID" value="NZ_BSQD01000013.1"/>
</dbReference>
<evidence type="ECO:0000256" key="1">
    <source>
        <dbReference type="SAM" id="SignalP"/>
    </source>
</evidence>
<proteinExistence type="predicted"/>
<protein>
    <submittedName>
        <fullName evidence="3">Uncharacterized conserved protein, DUF2147 family</fullName>
    </submittedName>
</protein>
<feature type="domain" description="DUF2147" evidence="2">
    <location>
        <begin position="42"/>
        <end position="160"/>
    </location>
</feature>
<gene>
    <name evidence="3" type="ORF">SAMN06295900_11495</name>
</gene>
<evidence type="ECO:0000313" key="3">
    <source>
        <dbReference type="EMBL" id="SMF66228.1"/>
    </source>
</evidence>
<keyword evidence="1" id="KW-0732">Signal</keyword>
<dbReference type="InterPro" id="IPR019223">
    <property type="entry name" value="DUF2147"/>
</dbReference>
<reference evidence="4" key="1">
    <citation type="submission" date="2017-04" db="EMBL/GenBank/DDBJ databases">
        <authorList>
            <person name="Varghese N."/>
            <person name="Submissions S."/>
        </authorList>
    </citation>
    <scope>NUCLEOTIDE SEQUENCE [LARGE SCALE GENOMIC DNA]</scope>
    <source>
        <strain evidence="4">Ballard 720</strain>
    </source>
</reference>
<dbReference type="PANTHER" id="PTHR36919:SF3">
    <property type="entry name" value="BLL5882 PROTEIN"/>
    <property type="match status" value="1"/>
</dbReference>
<keyword evidence="4" id="KW-1185">Reference proteome</keyword>
<dbReference type="OrthoDB" id="9814399at2"/>
<dbReference type="GeneID" id="95551772"/>
<dbReference type="Proteomes" id="UP000192911">
    <property type="component" value="Unassembled WGS sequence"/>
</dbReference>
<accession>A0A1X7G986</accession>
<dbReference type="STRING" id="28094.SAMN06295900_11495"/>
<dbReference type="AlphaFoldDB" id="A0A1X7G986"/>
<dbReference type="PANTHER" id="PTHR36919">
    <property type="entry name" value="BLR1215 PROTEIN"/>
    <property type="match status" value="1"/>
</dbReference>
<dbReference type="EMBL" id="FXAH01000014">
    <property type="protein sequence ID" value="SMF66228.1"/>
    <property type="molecule type" value="Genomic_DNA"/>
</dbReference>
<evidence type="ECO:0000259" key="2">
    <source>
        <dbReference type="Pfam" id="PF09917"/>
    </source>
</evidence>
<dbReference type="Pfam" id="PF09917">
    <property type="entry name" value="DUF2147"/>
    <property type="match status" value="1"/>
</dbReference>
<sequence>MTHISHRAWAIARTTATRLVVAGLLTASATLAAAQGNETPVGVWQTIDDHTHQPKALVQITQGADGTLSGKVIKGLNPADSPDRRCTECSDERKDQKILGMTIIREMKPSGDHWDGGNILDPENGKVYKCKMTLEDGGQKLVVRGYIGVSLLGRSQTWLRQSNASSAQAQN</sequence>
<feature type="signal peptide" evidence="1">
    <location>
        <begin position="1"/>
        <end position="34"/>
    </location>
</feature>
<feature type="chain" id="PRO_5012146204" evidence="1">
    <location>
        <begin position="35"/>
        <end position="171"/>
    </location>
</feature>
<evidence type="ECO:0000313" key="4">
    <source>
        <dbReference type="Proteomes" id="UP000192911"/>
    </source>
</evidence>
<dbReference type="Gene3D" id="2.40.128.520">
    <property type="match status" value="1"/>
</dbReference>